<proteinExistence type="predicted"/>
<comment type="caution">
    <text evidence="1">The sequence shown here is derived from an EMBL/GenBank/DDBJ whole genome shotgun (WGS) entry which is preliminary data.</text>
</comment>
<dbReference type="PANTHER" id="PTHR38733">
    <property type="entry name" value="PROTEIN MCRC"/>
    <property type="match status" value="1"/>
</dbReference>
<dbReference type="Pfam" id="PF10117">
    <property type="entry name" value="McrBC"/>
    <property type="match status" value="1"/>
</dbReference>
<sequence length="198" mass="22309">MIAHNLTHPVVSAYFAEYRELQKLCLAILRHEALGIGGEHDQLYGVIFDVAWLWENYVAALLGDVYQHPDNRQHLGMVPIFQGDDGLPGEMSVLFPDFYSPARRQVADTKYKFGVNGIQREDLFQLITYAHVLKAKRTGIIYPDLAQTTQFKLGELTGFGGVVYKQSLQVPQAAKSYGQFVNAMLAEESQLKTEMIAR</sequence>
<dbReference type="InterPro" id="IPR019292">
    <property type="entry name" value="McrC"/>
</dbReference>
<name>A0A0R1QSY5_9LACO</name>
<dbReference type="EMBL" id="AZEU01000160">
    <property type="protein sequence ID" value="KRL44291.1"/>
    <property type="molecule type" value="Genomic_DNA"/>
</dbReference>
<protein>
    <recommendedName>
        <fullName evidence="3">McrBC 5-methylcytosine restriction system component</fullName>
    </recommendedName>
</protein>
<dbReference type="Proteomes" id="UP000051790">
    <property type="component" value="Unassembled WGS sequence"/>
</dbReference>
<keyword evidence="2" id="KW-1185">Reference proteome</keyword>
<evidence type="ECO:0008006" key="3">
    <source>
        <dbReference type="Google" id="ProtNLM"/>
    </source>
</evidence>
<dbReference type="PATRIC" id="fig|1423769.4.peg.1287"/>
<organism evidence="1 2">
    <name type="scientific">Lacticaseibacillus manihotivorans DSM 13343 = JCM 12514</name>
    <dbReference type="NCBI Taxonomy" id="1423769"/>
    <lineage>
        <taxon>Bacteria</taxon>
        <taxon>Bacillati</taxon>
        <taxon>Bacillota</taxon>
        <taxon>Bacilli</taxon>
        <taxon>Lactobacillales</taxon>
        <taxon>Lactobacillaceae</taxon>
        <taxon>Lacticaseibacillus</taxon>
    </lineage>
</organism>
<evidence type="ECO:0000313" key="2">
    <source>
        <dbReference type="Proteomes" id="UP000051790"/>
    </source>
</evidence>
<dbReference type="PANTHER" id="PTHR38733:SF1">
    <property type="entry name" value="TYPE IV METHYL-DIRECTED RESTRICTION ENZYME ECOKMCRBC"/>
    <property type="match status" value="1"/>
</dbReference>
<gene>
    <name evidence="1" type="ORF">FD01_GL001192</name>
</gene>
<reference evidence="1 2" key="1">
    <citation type="journal article" date="2015" name="Genome Announc.">
        <title>Expanding the biotechnology potential of lactobacilli through comparative genomics of 213 strains and associated genera.</title>
        <authorList>
            <person name="Sun Z."/>
            <person name="Harris H.M."/>
            <person name="McCann A."/>
            <person name="Guo C."/>
            <person name="Argimon S."/>
            <person name="Zhang W."/>
            <person name="Yang X."/>
            <person name="Jeffery I.B."/>
            <person name="Cooney J.C."/>
            <person name="Kagawa T.F."/>
            <person name="Liu W."/>
            <person name="Song Y."/>
            <person name="Salvetti E."/>
            <person name="Wrobel A."/>
            <person name="Rasinkangas P."/>
            <person name="Parkhill J."/>
            <person name="Rea M.C."/>
            <person name="O'Sullivan O."/>
            <person name="Ritari J."/>
            <person name="Douillard F.P."/>
            <person name="Paul Ross R."/>
            <person name="Yang R."/>
            <person name="Briner A.E."/>
            <person name="Felis G.E."/>
            <person name="de Vos W.M."/>
            <person name="Barrangou R."/>
            <person name="Klaenhammer T.R."/>
            <person name="Caufield P.W."/>
            <person name="Cui Y."/>
            <person name="Zhang H."/>
            <person name="O'Toole P.W."/>
        </authorList>
    </citation>
    <scope>NUCLEOTIDE SEQUENCE [LARGE SCALE GENOMIC DNA]</scope>
    <source>
        <strain evidence="1 2">DSM 13343</strain>
    </source>
</reference>
<accession>A0A0R1QSY5</accession>
<dbReference type="AlphaFoldDB" id="A0A0R1QSY5"/>
<evidence type="ECO:0000313" key="1">
    <source>
        <dbReference type="EMBL" id="KRL44291.1"/>
    </source>
</evidence>